<evidence type="ECO:0000313" key="1">
    <source>
        <dbReference type="EMBL" id="KAB1662534.1"/>
    </source>
</evidence>
<comment type="caution">
    <text evidence="1">The sequence shown here is derived from an EMBL/GenBank/DDBJ whole genome shotgun (WGS) entry which is preliminary data.</text>
</comment>
<dbReference type="GO" id="GO:0005829">
    <property type="term" value="C:cytosol"/>
    <property type="evidence" value="ECO:0007669"/>
    <property type="project" value="TreeGrafter"/>
</dbReference>
<dbReference type="Gene3D" id="3.40.50.1000">
    <property type="entry name" value="HAD superfamily/HAD-like"/>
    <property type="match status" value="1"/>
</dbReference>
<dbReference type="InterPro" id="IPR023214">
    <property type="entry name" value="HAD_sf"/>
</dbReference>
<dbReference type="OrthoDB" id="3180855at2"/>
<dbReference type="PANTHER" id="PTHR10000:SF25">
    <property type="entry name" value="PHOSPHATASE YKRA-RELATED"/>
    <property type="match status" value="1"/>
</dbReference>
<accession>A0A7J5C1P4</accession>
<evidence type="ECO:0000313" key="2">
    <source>
        <dbReference type="Proteomes" id="UP000467240"/>
    </source>
</evidence>
<dbReference type="Pfam" id="PF08282">
    <property type="entry name" value="Hydrolase_3"/>
    <property type="match status" value="1"/>
</dbReference>
<dbReference type="AlphaFoldDB" id="A0A7J5C1P4"/>
<protein>
    <submittedName>
        <fullName evidence="1">Cof-type HAD-IIB family hydrolase</fullName>
    </submittedName>
</protein>
<proteinExistence type="predicted"/>
<organism evidence="1 2">
    <name type="scientific">Pseudoclavibacter chungangensis</name>
    <dbReference type="NCBI Taxonomy" id="587635"/>
    <lineage>
        <taxon>Bacteria</taxon>
        <taxon>Bacillati</taxon>
        <taxon>Actinomycetota</taxon>
        <taxon>Actinomycetes</taxon>
        <taxon>Micrococcales</taxon>
        <taxon>Microbacteriaceae</taxon>
        <taxon>Pseudoclavibacter</taxon>
    </lineage>
</organism>
<dbReference type="InterPro" id="IPR006379">
    <property type="entry name" value="HAD-SF_hydro_IIB"/>
</dbReference>
<dbReference type="InterPro" id="IPR000150">
    <property type="entry name" value="Cof"/>
</dbReference>
<name>A0A7J5C1P4_9MICO</name>
<dbReference type="Gene3D" id="3.30.1240.10">
    <property type="match status" value="1"/>
</dbReference>
<dbReference type="RefSeq" id="WP_158038966.1">
    <property type="nucleotide sequence ID" value="NZ_JACCFV010000001.1"/>
</dbReference>
<dbReference type="GO" id="GO:0000287">
    <property type="term" value="F:magnesium ion binding"/>
    <property type="evidence" value="ECO:0007669"/>
    <property type="project" value="TreeGrafter"/>
</dbReference>
<keyword evidence="1" id="KW-0378">Hydrolase</keyword>
<dbReference type="GO" id="GO:0016791">
    <property type="term" value="F:phosphatase activity"/>
    <property type="evidence" value="ECO:0007669"/>
    <property type="project" value="UniProtKB-ARBA"/>
</dbReference>
<sequence length="288" mass="30625">MDRWAVFLDIDGTLVGHDRVPVPSAVEAVRATRRQGHLVFVCTGRSASRIPAELLDIGFDGVVSSGGGFAELDGEIVVEHTMPPERTRRLVATFERRGLPFTLQSYDGVYASPGVHERVLENTVRRILAEHPGTPRADALAAAAAHPQVRGAVHRGSPPDEGVASAVYLTDDPDDTARMRAELGDAFHLVTGTVPGYGPDCGEVHPIGLDKGTTIRELLDRLGIPRERSIGIGDGRNDIGMFAACGIGVAMGNAPLDVREAADEVTTSIDEDGVRHALERHGLTGQPG</sequence>
<dbReference type="PANTHER" id="PTHR10000">
    <property type="entry name" value="PHOSPHOSERINE PHOSPHATASE"/>
    <property type="match status" value="1"/>
</dbReference>
<dbReference type="Proteomes" id="UP000467240">
    <property type="component" value="Unassembled WGS sequence"/>
</dbReference>
<reference evidence="1 2" key="1">
    <citation type="submission" date="2019-09" db="EMBL/GenBank/DDBJ databases">
        <title>Phylogeny of genus Pseudoclavibacter and closely related genus.</title>
        <authorList>
            <person name="Li Y."/>
        </authorList>
    </citation>
    <scope>NUCLEOTIDE SEQUENCE [LARGE SCALE GENOMIC DNA]</scope>
    <source>
        <strain evidence="1 2">DSM 23821</strain>
    </source>
</reference>
<dbReference type="NCBIfam" id="TIGR00099">
    <property type="entry name" value="Cof-subfamily"/>
    <property type="match status" value="1"/>
</dbReference>
<gene>
    <name evidence="1" type="ORF">F8O01_00885</name>
</gene>
<dbReference type="SFLD" id="SFLDS00003">
    <property type="entry name" value="Haloacid_Dehalogenase"/>
    <property type="match status" value="1"/>
</dbReference>
<dbReference type="SFLD" id="SFLDG01140">
    <property type="entry name" value="C2.B:_Phosphomannomutase_and_P"/>
    <property type="match status" value="1"/>
</dbReference>
<keyword evidence="2" id="KW-1185">Reference proteome</keyword>
<dbReference type="NCBIfam" id="TIGR01484">
    <property type="entry name" value="HAD-SF-IIB"/>
    <property type="match status" value="1"/>
</dbReference>
<dbReference type="EMBL" id="WBJZ01000001">
    <property type="protein sequence ID" value="KAB1662534.1"/>
    <property type="molecule type" value="Genomic_DNA"/>
</dbReference>
<dbReference type="InterPro" id="IPR036412">
    <property type="entry name" value="HAD-like_sf"/>
</dbReference>
<dbReference type="SUPFAM" id="SSF56784">
    <property type="entry name" value="HAD-like"/>
    <property type="match status" value="1"/>
</dbReference>